<dbReference type="Gene3D" id="1.10.1740.10">
    <property type="match status" value="1"/>
</dbReference>
<dbReference type="Pfam" id="PF04545">
    <property type="entry name" value="Sigma70_r4"/>
    <property type="match status" value="1"/>
</dbReference>
<feature type="domain" description="RNA polymerase sigma-70 region 2" evidence="6">
    <location>
        <begin position="98"/>
        <end position="164"/>
    </location>
</feature>
<dbReference type="PANTHER" id="PTHR43133:SF62">
    <property type="entry name" value="RNA POLYMERASE SIGMA FACTOR SIGZ"/>
    <property type="match status" value="1"/>
</dbReference>
<dbReference type="InterPro" id="IPR036388">
    <property type="entry name" value="WH-like_DNA-bd_sf"/>
</dbReference>
<accession>A0A2H1I7X8</accession>
<dbReference type="InterPro" id="IPR007630">
    <property type="entry name" value="RNA_pol_sigma70_r4"/>
</dbReference>
<keyword evidence="3" id="KW-0731">Sigma factor</keyword>
<name>A0A2H1I7X8_BRELN</name>
<dbReference type="InterPro" id="IPR013324">
    <property type="entry name" value="RNA_pol_sigma_r3/r4-like"/>
</dbReference>
<comment type="similarity">
    <text evidence="1">Belongs to the sigma-70 factor family. ECF subfamily.</text>
</comment>
<reference evidence="8 9" key="1">
    <citation type="submission" date="2017-03" db="EMBL/GenBank/DDBJ databases">
        <authorList>
            <person name="Afonso C.L."/>
            <person name="Miller P.J."/>
            <person name="Scott M.A."/>
            <person name="Spackman E."/>
            <person name="Goraichik I."/>
            <person name="Dimitrov K.M."/>
            <person name="Suarez D.L."/>
            <person name="Swayne D.E."/>
        </authorList>
    </citation>
    <scope>NUCLEOTIDE SEQUENCE [LARGE SCALE GENOMIC DNA]</scope>
    <source>
        <strain evidence="8 9">Mu101</strain>
    </source>
</reference>
<dbReference type="InterPro" id="IPR039425">
    <property type="entry name" value="RNA_pol_sigma-70-like"/>
</dbReference>
<dbReference type="GO" id="GO:0003677">
    <property type="term" value="F:DNA binding"/>
    <property type="evidence" value="ECO:0007669"/>
    <property type="project" value="UniProtKB-KW"/>
</dbReference>
<gene>
    <name evidence="8" type="ORF">BLIN101_00941</name>
</gene>
<evidence type="ECO:0000256" key="4">
    <source>
        <dbReference type="ARBA" id="ARBA00023125"/>
    </source>
</evidence>
<dbReference type="CDD" id="cd06171">
    <property type="entry name" value="Sigma70_r4"/>
    <property type="match status" value="1"/>
</dbReference>
<dbReference type="Proteomes" id="UP000234498">
    <property type="component" value="Unassembled WGS sequence"/>
</dbReference>
<feature type="domain" description="RNA polymerase sigma-70 region 4" evidence="7">
    <location>
        <begin position="202"/>
        <end position="251"/>
    </location>
</feature>
<dbReference type="Gene3D" id="1.10.10.10">
    <property type="entry name" value="Winged helix-like DNA-binding domain superfamily/Winged helix DNA-binding domain"/>
    <property type="match status" value="1"/>
</dbReference>
<dbReference type="GO" id="GO:0016987">
    <property type="term" value="F:sigma factor activity"/>
    <property type="evidence" value="ECO:0007669"/>
    <property type="project" value="UniProtKB-KW"/>
</dbReference>
<dbReference type="SUPFAM" id="SSF88946">
    <property type="entry name" value="Sigma2 domain of RNA polymerase sigma factors"/>
    <property type="match status" value="1"/>
</dbReference>
<evidence type="ECO:0000259" key="6">
    <source>
        <dbReference type="Pfam" id="PF04542"/>
    </source>
</evidence>
<organism evidence="8 9">
    <name type="scientific">Brevibacterium linens</name>
    <dbReference type="NCBI Taxonomy" id="1703"/>
    <lineage>
        <taxon>Bacteria</taxon>
        <taxon>Bacillati</taxon>
        <taxon>Actinomycetota</taxon>
        <taxon>Actinomycetes</taxon>
        <taxon>Micrococcales</taxon>
        <taxon>Brevibacteriaceae</taxon>
        <taxon>Brevibacterium</taxon>
    </lineage>
</organism>
<keyword evidence="2" id="KW-0805">Transcription regulation</keyword>
<dbReference type="Pfam" id="PF04542">
    <property type="entry name" value="Sigma70_r2"/>
    <property type="match status" value="1"/>
</dbReference>
<proteinExistence type="inferred from homology"/>
<dbReference type="InterPro" id="IPR014284">
    <property type="entry name" value="RNA_pol_sigma-70_dom"/>
</dbReference>
<dbReference type="InterPro" id="IPR013325">
    <property type="entry name" value="RNA_pol_sigma_r2"/>
</dbReference>
<evidence type="ECO:0000259" key="7">
    <source>
        <dbReference type="Pfam" id="PF04545"/>
    </source>
</evidence>
<keyword evidence="4" id="KW-0238">DNA-binding</keyword>
<evidence type="ECO:0000256" key="2">
    <source>
        <dbReference type="ARBA" id="ARBA00023015"/>
    </source>
</evidence>
<dbReference type="AlphaFoldDB" id="A0A2H1I7X8"/>
<keyword evidence="5" id="KW-0804">Transcription</keyword>
<dbReference type="InterPro" id="IPR007627">
    <property type="entry name" value="RNA_pol_sigma70_r2"/>
</dbReference>
<dbReference type="SUPFAM" id="SSF88659">
    <property type="entry name" value="Sigma3 and sigma4 domains of RNA polymerase sigma factors"/>
    <property type="match status" value="1"/>
</dbReference>
<dbReference type="PANTHER" id="PTHR43133">
    <property type="entry name" value="RNA POLYMERASE ECF-TYPE SIGMA FACTO"/>
    <property type="match status" value="1"/>
</dbReference>
<dbReference type="GO" id="GO:0006352">
    <property type="term" value="P:DNA-templated transcription initiation"/>
    <property type="evidence" value="ECO:0007669"/>
    <property type="project" value="InterPro"/>
</dbReference>
<dbReference type="EMBL" id="FXZA01000002">
    <property type="protein sequence ID" value="SMX71263.1"/>
    <property type="molecule type" value="Genomic_DNA"/>
</dbReference>
<dbReference type="NCBIfam" id="TIGR02937">
    <property type="entry name" value="sigma70-ECF"/>
    <property type="match status" value="1"/>
</dbReference>
<evidence type="ECO:0000256" key="1">
    <source>
        <dbReference type="ARBA" id="ARBA00010641"/>
    </source>
</evidence>
<protein>
    <submittedName>
        <fullName evidence="8">RNA polymerase sigma-70 factor, ECF subfamily</fullName>
    </submittedName>
</protein>
<evidence type="ECO:0000256" key="3">
    <source>
        <dbReference type="ARBA" id="ARBA00023082"/>
    </source>
</evidence>
<evidence type="ECO:0000313" key="8">
    <source>
        <dbReference type="EMBL" id="SMX71263.1"/>
    </source>
</evidence>
<evidence type="ECO:0000313" key="9">
    <source>
        <dbReference type="Proteomes" id="UP000234498"/>
    </source>
</evidence>
<sequence length="257" mass="28821">MQRPGIDQQHQDRLPAAFASSTVPAASHERRLTVSAAHGPTVARTSFDSLTWERCDRFLHAWHDWAMSSDHQPAETADPGGALLIRIAEGDRSAFEELFTTHSRILMAVIVRIVKSRTLAEEVLQDCFTEVWTRCSGFDPTRGTGRAWLVTLCRRRAIDCVRSVQSQQDRDLADGLRTSTEAVEGVEQTVIDRAESDRTVSALKILPEDQSRPIVMAFYQGLTHAQISEDLQVPLGTIKSRIRDGMKKLREELEASR</sequence>
<evidence type="ECO:0000256" key="5">
    <source>
        <dbReference type="ARBA" id="ARBA00023163"/>
    </source>
</evidence>